<feature type="transmembrane region" description="Helical" evidence="2">
    <location>
        <begin position="30"/>
        <end position="53"/>
    </location>
</feature>
<accession>A0ABN1CN95</accession>
<feature type="transmembrane region" description="Helical" evidence="2">
    <location>
        <begin position="133"/>
        <end position="153"/>
    </location>
</feature>
<reference evidence="3 4" key="1">
    <citation type="journal article" date="2019" name="Int. J. Syst. Evol. Microbiol.">
        <title>The Global Catalogue of Microorganisms (GCM) 10K type strain sequencing project: providing services to taxonomists for standard genome sequencing and annotation.</title>
        <authorList>
            <consortium name="The Broad Institute Genomics Platform"/>
            <consortium name="The Broad Institute Genome Sequencing Center for Infectious Disease"/>
            <person name="Wu L."/>
            <person name="Ma J."/>
        </authorList>
    </citation>
    <scope>NUCLEOTIDE SEQUENCE [LARGE SCALE GENOMIC DNA]</scope>
    <source>
        <strain evidence="3 4">JCM 10664</strain>
    </source>
</reference>
<keyword evidence="2" id="KW-0812">Transmembrane</keyword>
<sequence>MRRPVAVLFRIAVVITTVLGVHLTTRDSSFTASLAYFTIQSNVLVAAVFAWSASATWRGVGHPPTWLKGGTTLSIAITGLVYNLVLADLPVAPHASPIWHLSNQVVHVVTPIAATVDWLLFDEHRRFRFSHAFAWLAYPFGYLGFALVRATTVDGPHRYPYPFLDVDVLGWDGLALNVLLYGGAFWLLGLALVLIDRALPRNAPPAPVPAEPTRAAVSRSAGSDIC</sequence>
<feature type="region of interest" description="Disordered" evidence="1">
    <location>
        <begin position="205"/>
        <end position="226"/>
    </location>
</feature>
<evidence type="ECO:0000313" key="4">
    <source>
        <dbReference type="Proteomes" id="UP001500220"/>
    </source>
</evidence>
<dbReference type="InterPro" id="IPR049713">
    <property type="entry name" value="Pr6Pr-like"/>
</dbReference>
<evidence type="ECO:0000256" key="1">
    <source>
        <dbReference type="SAM" id="MobiDB-lite"/>
    </source>
</evidence>
<protein>
    <submittedName>
        <fullName evidence="3">Pr6Pr family membrane protein</fullName>
    </submittedName>
</protein>
<gene>
    <name evidence="3" type="ORF">GCM10009545_24820</name>
</gene>
<dbReference type="RefSeq" id="WP_346073064.1">
    <property type="nucleotide sequence ID" value="NZ_BAAAHC010000009.1"/>
</dbReference>
<dbReference type="NCBIfam" id="NF038065">
    <property type="entry name" value="Pr6Pr"/>
    <property type="match status" value="1"/>
</dbReference>
<keyword evidence="2" id="KW-0472">Membrane</keyword>
<keyword evidence="2" id="KW-1133">Transmembrane helix</keyword>
<name>A0ABN1CN95_9PSEU</name>
<dbReference type="EMBL" id="BAAAHC010000009">
    <property type="protein sequence ID" value="GAA0521755.1"/>
    <property type="molecule type" value="Genomic_DNA"/>
</dbReference>
<feature type="transmembrane region" description="Helical" evidence="2">
    <location>
        <begin position="173"/>
        <end position="195"/>
    </location>
</feature>
<evidence type="ECO:0000313" key="3">
    <source>
        <dbReference type="EMBL" id="GAA0521755.1"/>
    </source>
</evidence>
<organism evidence="3 4">
    <name type="scientific">Saccharopolyspora thermophila</name>
    <dbReference type="NCBI Taxonomy" id="89367"/>
    <lineage>
        <taxon>Bacteria</taxon>
        <taxon>Bacillati</taxon>
        <taxon>Actinomycetota</taxon>
        <taxon>Actinomycetes</taxon>
        <taxon>Pseudonocardiales</taxon>
        <taxon>Pseudonocardiaceae</taxon>
        <taxon>Saccharopolyspora</taxon>
    </lineage>
</organism>
<evidence type="ECO:0000256" key="2">
    <source>
        <dbReference type="SAM" id="Phobius"/>
    </source>
</evidence>
<dbReference type="Proteomes" id="UP001500220">
    <property type="component" value="Unassembled WGS sequence"/>
</dbReference>
<comment type="caution">
    <text evidence="3">The sequence shown here is derived from an EMBL/GenBank/DDBJ whole genome shotgun (WGS) entry which is preliminary data.</text>
</comment>
<proteinExistence type="predicted"/>
<keyword evidence="4" id="KW-1185">Reference proteome</keyword>